<dbReference type="PANTHER" id="PTHR12265:SF30">
    <property type="entry name" value="TRANSMEMBRANE PROTEIN 53"/>
    <property type="match status" value="1"/>
</dbReference>
<sequence length="295" mass="33434">MYSSSLAESVNQRPRSIDQDDMDYNITFPSATSEEAEPVVFLLGWVGSKDKHVAKYSAIYEKEGCITVRYIHPSTTVFYTDPSHSEEHEKASVKLAQLLDDYDLTDHPVFVHVFSNGGYFLYRYLADVFHKNQVNVAGCILDSCPGKLEYLVAVKAILSGLPNKLVSYVAVFAFTFYYFALVLKYSLGFGKRKLLFQAMQCSPFHSWPHLFLYSTADGIVPYQHVEEMAESRKAAGALFVQQHNFASSLHVQHFRQFPQVYTEKCIHFLHDCLRAYDCEDINDDSDAGPSEGTPV</sequence>
<organism evidence="8 9">
    <name type="scientific">Clavelina lepadiformis</name>
    <name type="common">Light-bulb sea squirt</name>
    <name type="synonym">Ascidia lepadiformis</name>
    <dbReference type="NCBI Taxonomy" id="159417"/>
    <lineage>
        <taxon>Eukaryota</taxon>
        <taxon>Metazoa</taxon>
        <taxon>Chordata</taxon>
        <taxon>Tunicata</taxon>
        <taxon>Ascidiacea</taxon>
        <taxon>Aplousobranchia</taxon>
        <taxon>Clavelinidae</taxon>
        <taxon>Clavelina</taxon>
    </lineage>
</organism>
<evidence type="ECO:0000256" key="6">
    <source>
        <dbReference type="ARBA" id="ARBA00034303"/>
    </source>
</evidence>
<name>A0ABP0FS02_CLALP</name>
<dbReference type="PANTHER" id="PTHR12265">
    <property type="entry name" value="TRANSMEMBRANE PROTEIN 53"/>
    <property type="match status" value="1"/>
</dbReference>
<evidence type="ECO:0000256" key="1">
    <source>
        <dbReference type="ARBA" id="ARBA00007387"/>
    </source>
</evidence>
<dbReference type="Proteomes" id="UP001642483">
    <property type="component" value="Unassembled WGS sequence"/>
</dbReference>
<keyword evidence="2 7" id="KW-0812">Transmembrane</keyword>
<comment type="similarity">
    <text evidence="1">Belongs to the TMEM53 family.</text>
</comment>
<comment type="subcellular location">
    <subcellularLocation>
        <location evidence="6">Nucleus outer membrane</location>
        <topology evidence="6">Single-pass membrane protein</topology>
    </subcellularLocation>
</comment>
<dbReference type="InterPro" id="IPR029058">
    <property type="entry name" value="AB_hydrolase_fold"/>
</dbReference>
<protein>
    <recommendedName>
        <fullName evidence="10">Transmembrane protein 53</fullName>
    </recommendedName>
</protein>
<dbReference type="Gene3D" id="3.40.50.1820">
    <property type="entry name" value="alpha/beta hydrolase"/>
    <property type="match status" value="1"/>
</dbReference>
<gene>
    <name evidence="8" type="ORF">CVLEPA_LOCUS11452</name>
</gene>
<evidence type="ECO:0000256" key="5">
    <source>
        <dbReference type="ARBA" id="ARBA00023242"/>
    </source>
</evidence>
<evidence type="ECO:0000256" key="2">
    <source>
        <dbReference type="ARBA" id="ARBA00022692"/>
    </source>
</evidence>
<keyword evidence="9" id="KW-1185">Reference proteome</keyword>
<evidence type="ECO:0000256" key="7">
    <source>
        <dbReference type="SAM" id="Phobius"/>
    </source>
</evidence>
<keyword evidence="3 7" id="KW-1133">Transmembrane helix</keyword>
<dbReference type="InterPro" id="IPR008547">
    <property type="entry name" value="DUF829_TMEM53"/>
</dbReference>
<keyword evidence="5" id="KW-0539">Nucleus</keyword>
<reference evidence="8 9" key="1">
    <citation type="submission" date="2024-02" db="EMBL/GenBank/DDBJ databases">
        <authorList>
            <person name="Daric V."/>
            <person name="Darras S."/>
        </authorList>
    </citation>
    <scope>NUCLEOTIDE SEQUENCE [LARGE SCALE GENOMIC DNA]</scope>
</reference>
<comment type="caution">
    <text evidence="8">The sequence shown here is derived from an EMBL/GenBank/DDBJ whole genome shotgun (WGS) entry which is preliminary data.</text>
</comment>
<evidence type="ECO:0008006" key="10">
    <source>
        <dbReference type="Google" id="ProtNLM"/>
    </source>
</evidence>
<evidence type="ECO:0000313" key="9">
    <source>
        <dbReference type="Proteomes" id="UP001642483"/>
    </source>
</evidence>
<keyword evidence="4 7" id="KW-0472">Membrane</keyword>
<dbReference type="SUPFAM" id="SSF53474">
    <property type="entry name" value="alpha/beta-Hydrolases"/>
    <property type="match status" value="1"/>
</dbReference>
<feature type="transmembrane region" description="Helical" evidence="7">
    <location>
        <begin position="165"/>
        <end position="183"/>
    </location>
</feature>
<dbReference type="Pfam" id="PF05705">
    <property type="entry name" value="DUF829"/>
    <property type="match status" value="1"/>
</dbReference>
<accession>A0ABP0FS02</accession>
<evidence type="ECO:0000256" key="3">
    <source>
        <dbReference type="ARBA" id="ARBA00022989"/>
    </source>
</evidence>
<evidence type="ECO:0000256" key="4">
    <source>
        <dbReference type="ARBA" id="ARBA00023136"/>
    </source>
</evidence>
<evidence type="ECO:0000313" key="8">
    <source>
        <dbReference type="EMBL" id="CAK8681232.1"/>
    </source>
</evidence>
<dbReference type="EMBL" id="CAWYQH010000079">
    <property type="protein sequence ID" value="CAK8681232.1"/>
    <property type="molecule type" value="Genomic_DNA"/>
</dbReference>
<proteinExistence type="inferred from homology"/>